<dbReference type="Gene3D" id="4.10.1000.10">
    <property type="entry name" value="Zinc finger, CCCH-type"/>
    <property type="match status" value="1"/>
</dbReference>
<organism evidence="7 8">
    <name type="scientific">Malassezia yamatoensis</name>
    <dbReference type="NCBI Taxonomy" id="253288"/>
    <lineage>
        <taxon>Eukaryota</taxon>
        <taxon>Fungi</taxon>
        <taxon>Dikarya</taxon>
        <taxon>Basidiomycota</taxon>
        <taxon>Ustilaginomycotina</taxon>
        <taxon>Malasseziomycetes</taxon>
        <taxon>Malasseziales</taxon>
        <taxon>Malasseziaceae</taxon>
        <taxon>Malassezia</taxon>
    </lineage>
</organism>
<dbReference type="PANTHER" id="PTHR13309">
    <property type="entry name" value="NUCLEAR FRAGILE X MENTAL RETARDATION PROTEIN INTERACTING PROTEIN 1"/>
    <property type="match status" value="1"/>
</dbReference>
<dbReference type="InterPro" id="IPR000571">
    <property type="entry name" value="Znf_CCCH"/>
</dbReference>
<dbReference type="PANTHER" id="PTHR13309:SF0">
    <property type="entry name" value="FMR1-INTERACTING PROTEIN NUFIP1"/>
    <property type="match status" value="1"/>
</dbReference>
<feature type="compositionally biased region" description="Basic and acidic residues" evidence="5">
    <location>
        <begin position="237"/>
        <end position="259"/>
    </location>
</feature>
<dbReference type="InterPro" id="IPR036855">
    <property type="entry name" value="Znf_CCCH_sf"/>
</dbReference>
<dbReference type="Pfam" id="PF10453">
    <property type="entry name" value="NUFIP1"/>
    <property type="match status" value="1"/>
</dbReference>
<dbReference type="InterPro" id="IPR039136">
    <property type="entry name" value="NUFIP1-like"/>
</dbReference>
<dbReference type="EMBL" id="CP119944">
    <property type="protein sequence ID" value="WFC99434.1"/>
    <property type="molecule type" value="Genomic_DNA"/>
</dbReference>
<protein>
    <recommendedName>
        <fullName evidence="6">C3H1-type domain-containing protein</fullName>
    </recommendedName>
</protein>
<evidence type="ECO:0000256" key="3">
    <source>
        <dbReference type="ARBA" id="ARBA00022833"/>
    </source>
</evidence>
<evidence type="ECO:0000256" key="5">
    <source>
        <dbReference type="SAM" id="MobiDB-lite"/>
    </source>
</evidence>
<evidence type="ECO:0000259" key="6">
    <source>
        <dbReference type="PROSITE" id="PS50103"/>
    </source>
</evidence>
<reference evidence="7 8" key="1">
    <citation type="submission" date="2023-03" db="EMBL/GenBank/DDBJ databases">
        <title>Mating type loci evolution in Malassezia.</title>
        <authorList>
            <person name="Coelho M.A."/>
        </authorList>
    </citation>
    <scope>NUCLEOTIDE SEQUENCE [LARGE SCALE GENOMIC DNA]</scope>
    <source>
        <strain evidence="7 8">CBS 9725</strain>
    </source>
</reference>
<feature type="region of interest" description="Disordered" evidence="5">
    <location>
        <begin position="134"/>
        <end position="167"/>
    </location>
</feature>
<accession>A0AAJ6CH18</accession>
<dbReference type="Pfam" id="PF18044">
    <property type="entry name" value="zf-CCCH_4"/>
    <property type="match status" value="1"/>
</dbReference>
<keyword evidence="2 4" id="KW-0863">Zinc-finger</keyword>
<dbReference type="GO" id="GO:0000492">
    <property type="term" value="P:box C/D snoRNP assembly"/>
    <property type="evidence" value="ECO:0007669"/>
    <property type="project" value="TreeGrafter"/>
</dbReference>
<dbReference type="InterPro" id="IPR041367">
    <property type="entry name" value="Znf-CCCH_4"/>
</dbReference>
<feature type="compositionally biased region" description="Low complexity" evidence="5">
    <location>
        <begin position="260"/>
        <end position="270"/>
    </location>
</feature>
<feature type="compositionally biased region" description="Basic and acidic residues" evidence="5">
    <location>
        <begin position="219"/>
        <end position="228"/>
    </location>
</feature>
<evidence type="ECO:0000256" key="2">
    <source>
        <dbReference type="ARBA" id="ARBA00022771"/>
    </source>
</evidence>
<keyword evidence="3 4" id="KW-0862">Zinc</keyword>
<feature type="region of interest" description="Disordered" evidence="5">
    <location>
        <begin position="318"/>
        <end position="340"/>
    </location>
</feature>
<evidence type="ECO:0000256" key="4">
    <source>
        <dbReference type="PROSITE-ProRule" id="PRU00723"/>
    </source>
</evidence>
<keyword evidence="8" id="KW-1185">Reference proteome</keyword>
<dbReference type="GO" id="GO:0005634">
    <property type="term" value="C:nucleus"/>
    <property type="evidence" value="ECO:0007669"/>
    <property type="project" value="TreeGrafter"/>
</dbReference>
<keyword evidence="1 4" id="KW-0479">Metal-binding</keyword>
<dbReference type="SUPFAM" id="SSF90229">
    <property type="entry name" value="CCCH zinc finger"/>
    <property type="match status" value="1"/>
</dbReference>
<feature type="domain" description="C3H1-type" evidence="6">
    <location>
        <begin position="297"/>
        <end position="324"/>
    </location>
</feature>
<feature type="compositionally biased region" description="Basic and acidic residues" evidence="5">
    <location>
        <begin position="136"/>
        <end position="154"/>
    </location>
</feature>
<gene>
    <name evidence="7" type="ORF">MYAM1_002178</name>
</gene>
<sequence length="573" mass="64430">MPDAHKRKKVPRYDAFGNYLGDFSEEPTCVEPSKEKIDIEPMTTVVQSKENQVVPSCAVIPTQHIAGLDHRALHTSAIDRIPGAIRRMPPQGTIACGISDKFLDQTVTCGFCAKSALELMLHRADRHLILPPGGEEELRRRDPMRAAQEREKKAAIRRGIQRGADGPIDSKIQGLNICLDTPELIKEWIQQRKKRFPTAEVVAEKRRKYMRPTMASSTADRKRTESDQKASSTHTDLSFKENHAKDTNTVKEKEHHSESDSSSDQTTSSDSDMDSERDAVSSKVPVASPSTRAPEHAQSAGVCRYYLQGTCTFGDKCRQGHQGTGSVARRSMPRPAMRNPFEPPQLLRSMLDREIEQHTDALAQLIRFVLDNDMLLNVERRVGDAASQAERLQRVVPLSQNREVEKWKRDEPQLVALADLRWPEEPDPFVYMDPLRRADPKPLRHTELEQLATDERLRMILTPSTPLHPAGVVNQDLRTALQSWDALPSDRHRSAALQLVLGVGAQSPLYAHDAYTPAMQRARAIHTSKRFISEAELLRHGLRIGPEEVRAIQHMAERVSTITGNGAVTWDPY</sequence>
<proteinExistence type="predicted"/>
<dbReference type="PROSITE" id="PS50103">
    <property type="entry name" value="ZF_C3H1"/>
    <property type="match status" value="1"/>
</dbReference>
<dbReference type="GO" id="GO:0008270">
    <property type="term" value="F:zinc ion binding"/>
    <property type="evidence" value="ECO:0007669"/>
    <property type="project" value="UniProtKB-KW"/>
</dbReference>
<evidence type="ECO:0000256" key="1">
    <source>
        <dbReference type="ARBA" id="ARBA00022723"/>
    </source>
</evidence>
<name>A0AAJ6CH18_9BASI</name>
<dbReference type="GO" id="GO:0003723">
    <property type="term" value="F:RNA binding"/>
    <property type="evidence" value="ECO:0007669"/>
    <property type="project" value="InterPro"/>
</dbReference>
<feature type="compositionally biased region" description="Low complexity" evidence="5">
    <location>
        <begin position="281"/>
        <end position="290"/>
    </location>
</feature>
<feature type="region of interest" description="Disordered" evidence="5">
    <location>
        <begin position="207"/>
        <end position="298"/>
    </location>
</feature>
<dbReference type="InterPro" id="IPR019496">
    <property type="entry name" value="NUFIP1_cons_dom"/>
</dbReference>
<feature type="zinc finger region" description="C3H1-type" evidence="4">
    <location>
        <begin position="297"/>
        <end position="324"/>
    </location>
</feature>
<evidence type="ECO:0000313" key="7">
    <source>
        <dbReference type="EMBL" id="WFC99434.1"/>
    </source>
</evidence>
<evidence type="ECO:0000313" key="8">
    <source>
        <dbReference type="Proteomes" id="UP001219567"/>
    </source>
</evidence>
<dbReference type="Proteomes" id="UP001219567">
    <property type="component" value="Chromosome 2"/>
</dbReference>
<dbReference type="AlphaFoldDB" id="A0AAJ6CH18"/>